<proteinExistence type="predicted"/>
<evidence type="ECO:0000313" key="1">
    <source>
        <dbReference type="EMBL" id="KYN14796.1"/>
    </source>
</evidence>
<protein>
    <recommendedName>
        <fullName evidence="3">DDE-1 domain-containing protein</fullName>
    </recommendedName>
</protein>
<accession>A0A151J0D0</accession>
<evidence type="ECO:0000313" key="2">
    <source>
        <dbReference type="Proteomes" id="UP000078492"/>
    </source>
</evidence>
<dbReference type="PANTHER" id="PTHR46068:SF1">
    <property type="entry name" value="TRANSPOSASE IS30-LIKE HTH DOMAIN-CONTAINING PROTEIN"/>
    <property type="match status" value="1"/>
</dbReference>
<reference evidence="1 2" key="1">
    <citation type="submission" date="2015-09" db="EMBL/GenBank/DDBJ databases">
        <title>Trachymyrmex cornetzi WGS genome.</title>
        <authorList>
            <person name="Nygaard S."/>
            <person name="Hu H."/>
            <person name="Boomsma J."/>
            <person name="Zhang G."/>
        </authorList>
    </citation>
    <scope>NUCLEOTIDE SEQUENCE [LARGE SCALE GENOMIC DNA]</scope>
    <source>
        <strain evidence="1">Tcor2-1</strain>
        <tissue evidence="1">Whole body</tissue>
    </source>
</reference>
<dbReference type="InterPro" id="IPR036397">
    <property type="entry name" value="RNaseH_sf"/>
</dbReference>
<dbReference type="GO" id="GO:0003676">
    <property type="term" value="F:nucleic acid binding"/>
    <property type="evidence" value="ECO:0007669"/>
    <property type="project" value="InterPro"/>
</dbReference>
<dbReference type="Gene3D" id="3.30.420.10">
    <property type="entry name" value="Ribonuclease H-like superfamily/Ribonuclease H"/>
    <property type="match status" value="1"/>
</dbReference>
<dbReference type="AlphaFoldDB" id="A0A151J0D0"/>
<name>A0A151J0D0_9HYME</name>
<dbReference type="EMBL" id="KQ980654">
    <property type="protein sequence ID" value="KYN14796.1"/>
    <property type="molecule type" value="Genomic_DNA"/>
</dbReference>
<keyword evidence="2" id="KW-1185">Reference proteome</keyword>
<organism evidence="1 2">
    <name type="scientific">Trachymyrmex cornetzi</name>
    <dbReference type="NCBI Taxonomy" id="471704"/>
    <lineage>
        <taxon>Eukaryota</taxon>
        <taxon>Metazoa</taxon>
        <taxon>Ecdysozoa</taxon>
        <taxon>Arthropoda</taxon>
        <taxon>Hexapoda</taxon>
        <taxon>Insecta</taxon>
        <taxon>Pterygota</taxon>
        <taxon>Neoptera</taxon>
        <taxon>Endopterygota</taxon>
        <taxon>Hymenoptera</taxon>
        <taxon>Apocrita</taxon>
        <taxon>Aculeata</taxon>
        <taxon>Formicoidea</taxon>
        <taxon>Formicidae</taxon>
        <taxon>Myrmicinae</taxon>
        <taxon>Trachymyrmex</taxon>
    </lineage>
</organism>
<sequence length="164" mass="18920">MRRIVEEGLRYKSYTIKVRQMLSEAARTKRVERCNLLLCSLKHNAAGRLKFFSNEKIFTVDAKINRRNDRWLAHNPEDVPIVARTKFPANVHVLGVVSSEGDVMPPHFFNKGENVTKEVYLRVLTNVVKPWMNVASLRAAIEAAFTDIDRDTLKRACARFHRDP</sequence>
<evidence type="ECO:0008006" key="3">
    <source>
        <dbReference type="Google" id="ProtNLM"/>
    </source>
</evidence>
<dbReference type="PANTHER" id="PTHR46068">
    <property type="entry name" value="PROTEIN CBG27172"/>
    <property type="match status" value="1"/>
</dbReference>
<gene>
    <name evidence="1" type="ORF">ALC57_12988</name>
</gene>
<dbReference type="Proteomes" id="UP000078492">
    <property type="component" value="Unassembled WGS sequence"/>
</dbReference>